<dbReference type="OrthoDB" id="444631at2759"/>
<feature type="transmembrane region" description="Helical" evidence="7">
    <location>
        <begin position="97"/>
        <end position="119"/>
    </location>
</feature>
<feature type="transmembrane region" description="Helical" evidence="7">
    <location>
        <begin position="212"/>
        <end position="233"/>
    </location>
</feature>
<evidence type="ECO:0000256" key="3">
    <source>
        <dbReference type="ARBA" id="ARBA00022989"/>
    </source>
</evidence>
<feature type="transmembrane region" description="Helical" evidence="7">
    <location>
        <begin position="253"/>
        <end position="272"/>
    </location>
</feature>
<organism evidence="8 9">
    <name type="scientific">Didymella rabiei</name>
    <name type="common">Chickpea ascochyta blight fungus</name>
    <name type="synonym">Mycosphaerella rabiei</name>
    <dbReference type="NCBI Taxonomy" id="5454"/>
    <lineage>
        <taxon>Eukaryota</taxon>
        <taxon>Fungi</taxon>
        <taxon>Dikarya</taxon>
        <taxon>Ascomycota</taxon>
        <taxon>Pezizomycotina</taxon>
        <taxon>Dothideomycetes</taxon>
        <taxon>Pleosporomycetidae</taxon>
        <taxon>Pleosporales</taxon>
        <taxon>Pleosporineae</taxon>
        <taxon>Didymellaceae</taxon>
        <taxon>Ascochyta</taxon>
    </lineage>
</organism>
<evidence type="ECO:0000256" key="1">
    <source>
        <dbReference type="ARBA" id="ARBA00004141"/>
    </source>
</evidence>
<keyword evidence="2 7" id="KW-0812">Transmembrane</keyword>
<dbReference type="InterPro" id="IPR052337">
    <property type="entry name" value="SAT4-like"/>
</dbReference>
<dbReference type="Proteomes" id="UP000076837">
    <property type="component" value="Unassembled WGS sequence"/>
</dbReference>
<feature type="region of interest" description="Disordered" evidence="6">
    <location>
        <begin position="321"/>
        <end position="344"/>
    </location>
</feature>
<proteinExistence type="inferred from homology"/>
<feature type="transmembrane region" description="Helical" evidence="7">
    <location>
        <begin position="131"/>
        <end position="153"/>
    </location>
</feature>
<gene>
    <name evidence="8" type="ORF">ST47_g4344</name>
</gene>
<keyword evidence="9" id="KW-1185">Reference proteome</keyword>
<accession>A0A163G1X3</accession>
<evidence type="ECO:0000313" key="8">
    <source>
        <dbReference type="EMBL" id="KZM24640.1"/>
    </source>
</evidence>
<evidence type="ECO:0000256" key="2">
    <source>
        <dbReference type="ARBA" id="ARBA00022692"/>
    </source>
</evidence>
<evidence type="ECO:0000256" key="7">
    <source>
        <dbReference type="SAM" id="Phobius"/>
    </source>
</evidence>
<feature type="transmembrane region" description="Helical" evidence="7">
    <location>
        <begin position="54"/>
        <end position="77"/>
    </location>
</feature>
<dbReference type="PANTHER" id="PTHR33048">
    <property type="entry name" value="PTH11-LIKE INTEGRAL MEMBRANE PROTEIN (AFU_ORTHOLOGUE AFUA_5G11245)"/>
    <property type="match status" value="1"/>
</dbReference>
<protein>
    <submittedName>
        <fullName evidence="8">Uncharacterized protein</fullName>
    </submittedName>
</protein>
<reference evidence="8 9" key="1">
    <citation type="journal article" date="2016" name="Sci. Rep.">
        <title>Draft genome sequencing and secretome analysis of fungal phytopathogen Ascochyta rabiei provides insight into the necrotrophic effector repertoire.</title>
        <authorList>
            <person name="Verma S."/>
            <person name="Gazara R.K."/>
            <person name="Nizam S."/>
            <person name="Parween S."/>
            <person name="Chattopadhyay D."/>
            <person name="Verma P.K."/>
        </authorList>
    </citation>
    <scope>NUCLEOTIDE SEQUENCE [LARGE SCALE GENOMIC DNA]</scope>
    <source>
        <strain evidence="8 9">ArDII</strain>
    </source>
</reference>
<comment type="caution">
    <text evidence="8">The sequence shown here is derived from an EMBL/GenBank/DDBJ whole genome shotgun (WGS) entry which is preliminary data.</text>
</comment>
<dbReference type="EMBL" id="JYNV01000155">
    <property type="protein sequence ID" value="KZM24640.1"/>
    <property type="molecule type" value="Genomic_DNA"/>
</dbReference>
<feature type="compositionally biased region" description="Low complexity" evidence="6">
    <location>
        <begin position="325"/>
        <end position="338"/>
    </location>
</feature>
<dbReference type="GO" id="GO:0016020">
    <property type="term" value="C:membrane"/>
    <property type="evidence" value="ECO:0007669"/>
    <property type="project" value="UniProtKB-SubCell"/>
</dbReference>
<dbReference type="Pfam" id="PF20684">
    <property type="entry name" value="Fung_rhodopsin"/>
    <property type="match status" value="1"/>
</dbReference>
<dbReference type="AlphaFoldDB" id="A0A163G1X3"/>
<name>A0A163G1X3_DIDRA</name>
<evidence type="ECO:0000256" key="5">
    <source>
        <dbReference type="ARBA" id="ARBA00038359"/>
    </source>
</evidence>
<comment type="similarity">
    <text evidence="5">Belongs to the SAT4 family.</text>
</comment>
<sequence length="383" mass="41987">MDQLTPEELASLAADDRGPVCRDVVIAFTVMSFVSVCLRLFVRVRYQRTGWEDWTIVLSTIASIGIAVCQVLQVGAGSGKHAVLVPYPEGLSNIMKYLFYSIIAYNISLTITKISILLQYHRIFTIHKMRIPVYAALAMTSVWGLTLLFTSIFSCIPVEAFWEVTEQGNAKCVDIMALWYTNASVNIVTDILVAAIPIPGIWGLHIPKRQKIALLGILTIGWFICIVSVLRLWNVSVLGQHRDDITYYSAPTAYWSAIEANLAIVCASLPALKPLVVSIVPVFGTRKSSGQGSNAASGNNHRLRKLMSRDTLKHSGDKEQLTGVSSASCGHSFASSPSESGQSRKNIYVTKHFEQHVEDIKGPGNCDSQKEVTAAEILARGDV</sequence>
<evidence type="ECO:0000256" key="6">
    <source>
        <dbReference type="SAM" id="MobiDB-lite"/>
    </source>
</evidence>
<dbReference type="STRING" id="5454.A0A163G1X3"/>
<dbReference type="PANTHER" id="PTHR33048:SF47">
    <property type="entry name" value="INTEGRAL MEMBRANE PROTEIN-RELATED"/>
    <property type="match status" value="1"/>
</dbReference>
<feature type="transmembrane region" description="Helical" evidence="7">
    <location>
        <begin position="183"/>
        <end position="205"/>
    </location>
</feature>
<feature type="transmembrane region" description="Helical" evidence="7">
    <location>
        <begin position="24"/>
        <end position="42"/>
    </location>
</feature>
<evidence type="ECO:0000256" key="4">
    <source>
        <dbReference type="ARBA" id="ARBA00023136"/>
    </source>
</evidence>
<comment type="subcellular location">
    <subcellularLocation>
        <location evidence="1">Membrane</location>
        <topology evidence="1">Multi-pass membrane protein</topology>
    </subcellularLocation>
</comment>
<evidence type="ECO:0000313" key="9">
    <source>
        <dbReference type="Proteomes" id="UP000076837"/>
    </source>
</evidence>
<dbReference type="InterPro" id="IPR049326">
    <property type="entry name" value="Rhodopsin_dom_fungi"/>
</dbReference>
<keyword evidence="3 7" id="KW-1133">Transmembrane helix</keyword>
<keyword evidence="4 7" id="KW-0472">Membrane</keyword>